<dbReference type="AlphaFoldDB" id="A0A482WRS0"/>
<dbReference type="InterPro" id="IPR036322">
    <property type="entry name" value="WD40_repeat_dom_sf"/>
</dbReference>
<dbReference type="GO" id="GO:0000480">
    <property type="term" value="P:endonucleolytic cleavage in 5'-ETS of tricistronic rRNA transcript (SSU-rRNA, 5.8S rRNA, LSU-rRNA)"/>
    <property type="evidence" value="ECO:0007669"/>
    <property type="project" value="TreeGrafter"/>
</dbReference>
<gene>
    <name evidence="4" type="ORF">LSTR_LSTR005389</name>
</gene>
<organism evidence="4 5">
    <name type="scientific">Laodelphax striatellus</name>
    <name type="common">Small brown planthopper</name>
    <name type="synonym">Delphax striatella</name>
    <dbReference type="NCBI Taxonomy" id="195883"/>
    <lineage>
        <taxon>Eukaryota</taxon>
        <taxon>Metazoa</taxon>
        <taxon>Ecdysozoa</taxon>
        <taxon>Arthropoda</taxon>
        <taxon>Hexapoda</taxon>
        <taxon>Insecta</taxon>
        <taxon>Pterygota</taxon>
        <taxon>Neoptera</taxon>
        <taxon>Paraneoptera</taxon>
        <taxon>Hemiptera</taxon>
        <taxon>Auchenorrhyncha</taxon>
        <taxon>Fulgoroidea</taxon>
        <taxon>Delphacidae</taxon>
        <taxon>Criomorphinae</taxon>
        <taxon>Laodelphax</taxon>
    </lineage>
</organism>
<dbReference type="Gene3D" id="2.130.10.10">
    <property type="entry name" value="YVTN repeat-like/Quinoprotein amine dehydrogenase"/>
    <property type="match status" value="2"/>
</dbReference>
<dbReference type="EMBL" id="QKKF02027185">
    <property type="protein sequence ID" value="RZF35976.1"/>
    <property type="molecule type" value="Genomic_DNA"/>
</dbReference>
<dbReference type="PROSITE" id="PS50082">
    <property type="entry name" value="WD_REPEATS_2"/>
    <property type="match status" value="2"/>
</dbReference>
<dbReference type="GO" id="GO:0030686">
    <property type="term" value="C:90S preribosome"/>
    <property type="evidence" value="ECO:0007669"/>
    <property type="project" value="TreeGrafter"/>
</dbReference>
<dbReference type="InterPro" id="IPR019775">
    <property type="entry name" value="WD40_repeat_CS"/>
</dbReference>
<proteinExistence type="predicted"/>
<name>A0A482WRS0_LAOST</name>
<feature type="repeat" description="WD" evidence="3">
    <location>
        <begin position="107"/>
        <end position="148"/>
    </location>
</feature>
<dbReference type="SMART" id="SM00320">
    <property type="entry name" value="WD40"/>
    <property type="match status" value="5"/>
</dbReference>
<evidence type="ECO:0000256" key="1">
    <source>
        <dbReference type="ARBA" id="ARBA00022574"/>
    </source>
</evidence>
<evidence type="ECO:0000256" key="3">
    <source>
        <dbReference type="PROSITE-ProRule" id="PRU00221"/>
    </source>
</evidence>
<accession>A0A482WRS0</accession>
<feature type="repeat" description="WD" evidence="3">
    <location>
        <begin position="191"/>
        <end position="232"/>
    </location>
</feature>
<dbReference type="STRING" id="195883.A0A482WRS0"/>
<comment type="caution">
    <text evidence="4">The sequence shown here is derived from an EMBL/GenBank/DDBJ whole genome shotgun (WGS) entry which is preliminary data.</text>
</comment>
<dbReference type="InterPro" id="IPR001680">
    <property type="entry name" value="WD40_rpt"/>
</dbReference>
<dbReference type="PANTHER" id="PTHR19854">
    <property type="entry name" value="TRANSDUCIN BETA-LIKE 3"/>
    <property type="match status" value="1"/>
</dbReference>
<dbReference type="OrthoDB" id="8190351at2759"/>
<reference evidence="4 5" key="1">
    <citation type="journal article" date="2017" name="Gigascience">
        <title>Genome sequence of the small brown planthopper, Laodelphax striatellus.</title>
        <authorList>
            <person name="Zhu J."/>
            <person name="Jiang F."/>
            <person name="Wang X."/>
            <person name="Yang P."/>
            <person name="Bao Y."/>
            <person name="Zhao W."/>
            <person name="Wang W."/>
            <person name="Lu H."/>
            <person name="Wang Q."/>
            <person name="Cui N."/>
            <person name="Li J."/>
            <person name="Chen X."/>
            <person name="Luo L."/>
            <person name="Yu J."/>
            <person name="Kang L."/>
            <person name="Cui F."/>
        </authorList>
    </citation>
    <scope>NUCLEOTIDE SEQUENCE [LARGE SCALE GENOMIC DNA]</scope>
    <source>
        <strain evidence="4">Lst14</strain>
    </source>
</reference>
<dbReference type="InterPro" id="IPR015943">
    <property type="entry name" value="WD40/YVTN_repeat-like_dom_sf"/>
</dbReference>
<sequence>MTQLKELYKVTSCHSAFYTGGDIEWTDDGENLLCQCGGKVRVLDINEGNVLSTICEEENTGLDEEIEEDTILTFTLSNDNSSIVVAHKSGLLKSWDWKEKKLLKTWRSLHKVPISKLACYKNNSLLATGATDASIRIWDLDHHACRRSLPSSGMTGVISVLVFLDELVFAAADDAAIRSWEFASGTLKSTYSGHFSKVTSLEILPDKKRMISCGRDKVVIVWDIPGGRAFRTIAVYETLESLVLLPNSLSLPDKAKQPQKGTFVACAGEKGVLRVWNTDPAGELYVSDSFLSTSSNSDAQGIKKLMICPSKNSLAIVSSFVYHTKAILFYNSSHLSQTICHLFQQWQSIRSSFDAAMSREIRVQ</sequence>
<dbReference type="PROSITE" id="PS00678">
    <property type="entry name" value="WD_REPEATS_1"/>
    <property type="match status" value="2"/>
</dbReference>
<dbReference type="GO" id="GO:0000472">
    <property type="term" value="P:endonucleolytic cleavage to generate mature 5'-end of SSU-rRNA from (SSU-rRNA, 5.8S rRNA, LSU-rRNA)"/>
    <property type="evidence" value="ECO:0007669"/>
    <property type="project" value="TreeGrafter"/>
</dbReference>
<dbReference type="PROSITE" id="PS50294">
    <property type="entry name" value="WD_REPEATS_REGION"/>
    <property type="match status" value="2"/>
</dbReference>
<dbReference type="InParanoid" id="A0A482WRS0"/>
<keyword evidence="5" id="KW-1185">Reference proteome</keyword>
<dbReference type="SMR" id="A0A482WRS0"/>
<dbReference type="Pfam" id="PF00400">
    <property type="entry name" value="WD40"/>
    <property type="match status" value="2"/>
</dbReference>
<evidence type="ECO:0000313" key="4">
    <source>
        <dbReference type="EMBL" id="RZF35976.1"/>
    </source>
</evidence>
<dbReference type="SUPFAM" id="SSF50978">
    <property type="entry name" value="WD40 repeat-like"/>
    <property type="match status" value="1"/>
</dbReference>
<evidence type="ECO:0000256" key="2">
    <source>
        <dbReference type="ARBA" id="ARBA00022737"/>
    </source>
</evidence>
<dbReference type="GO" id="GO:0005730">
    <property type="term" value="C:nucleolus"/>
    <property type="evidence" value="ECO:0007669"/>
    <property type="project" value="TreeGrafter"/>
</dbReference>
<keyword evidence="1 3" id="KW-0853">WD repeat</keyword>
<dbReference type="PANTHER" id="PTHR19854:SF15">
    <property type="entry name" value="TRANSDUCIN BETA-LIKE PROTEIN 3"/>
    <property type="match status" value="1"/>
</dbReference>
<keyword evidence="2" id="KW-0677">Repeat</keyword>
<protein>
    <submittedName>
        <fullName evidence="4">Uncharacterized protein</fullName>
    </submittedName>
</protein>
<dbReference type="GO" id="GO:0034511">
    <property type="term" value="F:U3 snoRNA binding"/>
    <property type="evidence" value="ECO:0007669"/>
    <property type="project" value="TreeGrafter"/>
</dbReference>
<dbReference type="Proteomes" id="UP000291343">
    <property type="component" value="Unassembled WGS sequence"/>
</dbReference>
<evidence type="ECO:0000313" key="5">
    <source>
        <dbReference type="Proteomes" id="UP000291343"/>
    </source>
</evidence>